<comment type="caution">
    <text evidence="1">The sequence shown here is derived from an EMBL/GenBank/DDBJ whole genome shotgun (WGS) entry which is preliminary data.</text>
</comment>
<evidence type="ECO:0000313" key="1">
    <source>
        <dbReference type="EMBL" id="EGH43040.1"/>
    </source>
</evidence>
<gene>
    <name evidence="1" type="ORF">PSYPI_11819</name>
</gene>
<organism evidence="1 2">
    <name type="scientific">Pseudomonas syringae pv. pisi str. 1704B</name>
    <dbReference type="NCBI Taxonomy" id="629263"/>
    <lineage>
        <taxon>Bacteria</taxon>
        <taxon>Pseudomonadati</taxon>
        <taxon>Pseudomonadota</taxon>
        <taxon>Gammaproteobacteria</taxon>
        <taxon>Pseudomonadales</taxon>
        <taxon>Pseudomonadaceae</taxon>
        <taxon>Pseudomonas</taxon>
        <taxon>Pseudomonas syringae</taxon>
    </lineage>
</organism>
<proteinExistence type="predicted"/>
<dbReference type="AlphaFoldDB" id="F3G7J0"/>
<protein>
    <submittedName>
        <fullName evidence="1">Uncharacterized protein</fullName>
    </submittedName>
</protein>
<dbReference type="HOGENOM" id="CLU_3226677_0_0_6"/>
<dbReference type="EMBL" id="AEAI01000586">
    <property type="protein sequence ID" value="EGH43040.1"/>
    <property type="molecule type" value="Genomic_DNA"/>
</dbReference>
<feature type="non-terminal residue" evidence="1">
    <location>
        <position position="45"/>
    </location>
</feature>
<dbReference type="Proteomes" id="UP000004986">
    <property type="component" value="Unassembled WGS sequence"/>
</dbReference>
<evidence type="ECO:0000313" key="2">
    <source>
        <dbReference type="Proteomes" id="UP000004986"/>
    </source>
</evidence>
<reference evidence="1 2" key="1">
    <citation type="journal article" date="2011" name="PLoS Pathog.">
        <title>Dynamic evolution of pathogenicity revealed by sequencing and comparative genomics of 19 Pseudomonas syringae isolates.</title>
        <authorList>
            <person name="Baltrus D.A."/>
            <person name="Nishimura M.T."/>
            <person name="Romanchuk A."/>
            <person name="Chang J.H."/>
            <person name="Mukhtar M.S."/>
            <person name="Cherkis K."/>
            <person name="Roach J."/>
            <person name="Grant S.R."/>
            <person name="Jones C.D."/>
            <person name="Dangl J.L."/>
        </authorList>
    </citation>
    <scope>NUCLEOTIDE SEQUENCE [LARGE SCALE GENOMIC DNA]</scope>
    <source>
        <strain evidence="1 2">1704B</strain>
    </source>
</reference>
<sequence>MVTAGASTAPKKRIFAAHVLSRPAVERRAVQVDGRRQHLLTACDA</sequence>
<keyword evidence="2" id="KW-1185">Reference proteome</keyword>
<name>F3G7J0_PSESJ</name>
<accession>F3G7J0</accession>